<sequence length="69" mass="7929">MLQINDVVTVTILATRLYKLHVVNVHNTYNYNAILIANKKKSNKIYCTNQVLQAKIIRIDDSFVDLVPL</sequence>
<name>A0A2Z4HHZ2_9ABAC</name>
<evidence type="ECO:0000313" key="2">
    <source>
        <dbReference type="Proteomes" id="UP000501125"/>
    </source>
</evidence>
<evidence type="ECO:0000313" key="1">
    <source>
        <dbReference type="EMBL" id="AWW14395.1"/>
    </source>
</evidence>
<dbReference type="KEGG" id="vg:65101513"/>
<gene>
    <name evidence="1" type="primary">orf35</name>
    <name evidence="1" type="ORF">HytaNPV_gp035</name>
</gene>
<protein>
    <submittedName>
        <fullName evidence="1">Uncharacterized protein</fullName>
    </submittedName>
</protein>
<organism evidence="1 2">
    <name type="scientific">Hyposidra talaca nucleopolyhedrovirus</name>
    <dbReference type="NCBI Taxonomy" id="1070315"/>
    <lineage>
        <taxon>Viruses</taxon>
        <taxon>Viruses incertae sedis</taxon>
        <taxon>Naldaviricetes</taxon>
        <taxon>Lefavirales</taxon>
        <taxon>Baculoviridae</taxon>
        <taxon>Alphabaculovirus</taxon>
        <taxon>Alphabaculovirus hytalacae</taxon>
    </lineage>
</organism>
<proteinExistence type="predicted"/>
<dbReference type="GeneID" id="65101513"/>
<keyword evidence="2" id="KW-1185">Reference proteome</keyword>
<dbReference type="Proteomes" id="UP000501125">
    <property type="component" value="Chromosome"/>
</dbReference>
<dbReference type="EMBL" id="MH261376">
    <property type="protein sequence ID" value="AWW14395.1"/>
    <property type="molecule type" value="Genomic_DNA"/>
</dbReference>
<reference evidence="1 2" key="1">
    <citation type="journal article" date="2018" name="Sci. Rep.">
        <title>Comprehensive analysis of single molecule sequencing-derived complete genome and whole transcriptome of Hyposidra talaca nuclear polyhedrosis virus.</title>
        <authorList>
            <person name="Nguyen T.T."/>
            <person name="Suryamohan K."/>
            <person name="Kuriakose B."/>
            <person name="Janakiraman V."/>
            <person name="Reichelt M."/>
            <person name="Chaudhuri S."/>
            <person name="Guillory J."/>
            <person name="Divakaran N."/>
            <person name="Rabins P.E."/>
            <person name="Goel R."/>
            <person name="Deka B."/>
            <person name="Sarkar S."/>
            <person name="Ekka P."/>
            <person name="Tsai Y.C."/>
            <person name="Vargas D."/>
            <person name="Santhosh S."/>
            <person name="Mohan S."/>
            <person name="Chin C.S."/>
            <person name="Korlach J."/>
            <person name="Thomas G."/>
            <person name="Babu A."/>
            <person name="Seshagiri S."/>
        </authorList>
    </citation>
    <scope>NUCLEOTIDE SEQUENCE [LARGE SCALE GENOMIC DNA]</scope>
    <source>
        <strain evidence="1 2">HytaNPVIndia001</strain>
    </source>
</reference>
<accession>A0A2Z4HHZ2</accession>
<dbReference type="RefSeq" id="YP_010086302.1">
    <property type="nucleotide sequence ID" value="NC_055453.1"/>
</dbReference>